<dbReference type="SUPFAM" id="SSF53474">
    <property type="entry name" value="alpha/beta-Hydrolases"/>
    <property type="match status" value="1"/>
</dbReference>
<keyword evidence="1" id="KW-0378">Hydrolase</keyword>
<reference evidence="2" key="1">
    <citation type="journal article" date="2020" name="New Phytol.">
        <title>Comparative genomics reveals dynamic genome evolution in host specialist ectomycorrhizal fungi.</title>
        <authorList>
            <person name="Lofgren L.A."/>
            <person name="Nguyen N.H."/>
            <person name="Vilgalys R."/>
            <person name="Ruytinx J."/>
            <person name="Liao H.L."/>
            <person name="Branco S."/>
            <person name="Kuo A."/>
            <person name="LaButti K."/>
            <person name="Lipzen A."/>
            <person name="Andreopoulos W."/>
            <person name="Pangilinan J."/>
            <person name="Riley R."/>
            <person name="Hundley H."/>
            <person name="Na H."/>
            <person name="Barry K."/>
            <person name="Grigoriev I.V."/>
            <person name="Stajich J.E."/>
            <person name="Kennedy P.G."/>
        </authorList>
    </citation>
    <scope>NUCLEOTIDE SEQUENCE</scope>
    <source>
        <strain evidence="2">FC423</strain>
    </source>
</reference>
<dbReference type="AlphaFoldDB" id="A0A9P7F337"/>
<dbReference type="RefSeq" id="XP_041291261.1">
    <property type="nucleotide sequence ID" value="XM_041440552.1"/>
</dbReference>
<evidence type="ECO:0000313" key="2">
    <source>
        <dbReference type="EMBL" id="KAG2105507.1"/>
    </source>
</evidence>
<sequence>MTWLRRMVIQIKVGAVIRKFELYVRFGPPRGCPDPDSLRAHSTDTNKRSVKIFRGESIPFGHCGGMDVEDVAESVRELVKRGVSEEIRQLMMGGSHARSNIHASIMLMPTFERAYSDSSIPNVASLRKQTRNISDRKVETYNILFTASPITHVNNVTAPVLILIGEDDLRVVRG</sequence>
<name>A0A9P7F337_9AGAM</name>
<dbReference type="Gene3D" id="3.40.50.1820">
    <property type="entry name" value="alpha/beta hydrolase"/>
    <property type="match status" value="1"/>
</dbReference>
<dbReference type="Proteomes" id="UP000823399">
    <property type="component" value="Unassembled WGS sequence"/>
</dbReference>
<dbReference type="OrthoDB" id="43744at2759"/>
<evidence type="ECO:0000313" key="3">
    <source>
        <dbReference type="Proteomes" id="UP000823399"/>
    </source>
</evidence>
<dbReference type="GeneID" id="64702811"/>
<dbReference type="PANTHER" id="PTHR42776:SF4">
    <property type="entry name" value="ACYLAMINO-ACID-RELEASING ENZYME"/>
    <property type="match status" value="1"/>
</dbReference>
<dbReference type="PANTHER" id="PTHR42776">
    <property type="entry name" value="SERINE PEPTIDASE S9 FAMILY MEMBER"/>
    <property type="match status" value="1"/>
</dbReference>
<dbReference type="InterPro" id="IPR029058">
    <property type="entry name" value="AB_hydrolase_fold"/>
</dbReference>
<keyword evidence="3" id="KW-1185">Reference proteome</keyword>
<proteinExistence type="predicted"/>
<accession>A0A9P7F337</accession>
<gene>
    <name evidence="2" type="ORF">F5147DRAFT_761939</name>
</gene>
<evidence type="ECO:0000256" key="1">
    <source>
        <dbReference type="ARBA" id="ARBA00022801"/>
    </source>
</evidence>
<protein>
    <submittedName>
        <fullName evidence="2">Uncharacterized protein</fullName>
    </submittedName>
</protein>
<dbReference type="GO" id="GO:0004252">
    <property type="term" value="F:serine-type endopeptidase activity"/>
    <property type="evidence" value="ECO:0007669"/>
    <property type="project" value="TreeGrafter"/>
</dbReference>
<organism evidence="2 3">
    <name type="scientific">Suillus discolor</name>
    <dbReference type="NCBI Taxonomy" id="1912936"/>
    <lineage>
        <taxon>Eukaryota</taxon>
        <taxon>Fungi</taxon>
        <taxon>Dikarya</taxon>
        <taxon>Basidiomycota</taxon>
        <taxon>Agaricomycotina</taxon>
        <taxon>Agaricomycetes</taxon>
        <taxon>Agaricomycetidae</taxon>
        <taxon>Boletales</taxon>
        <taxon>Suillineae</taxon>
        <taxon>Suillaceae</taxon>
        <taxon>Suillus</taxon>
    </lineage>
</organism>
<dbReference type="EMBL" id="JABBWM010000038">
    <property type="protein sequence ID" value="KAG2105507.1"/>
    <property type="molecule type" value="Genomic_DNA"/>
</dbReference>
<comment type="caution">
    <text evidence="2">The sequence shown here is derived from an EMBL/GenBank/DDBJ whole genome shotgun (WGS) entry which is preliminary data.</text>
</comment>